<dbReference type="Pfam" id="PF00144">
    <property type="entry name" value="Beta-lactamase"/>
    <property type="match status" value="1"/>
</dbReference>
<name>A0A516Q192_9ACTN</name>
<protein>
    <submittedName>
        <fullName evidence="2">Beta-lactamase family protein</fullName>
    </submittedName>
</protein>
<dbReference type="InterPro" id="IPR012338">
    <property type="entry name" value="Beta-lactam/transpept-like"/>
</dbReference>
<evidence type="ECO:0000313" key="2">
    <source>
        <dbReference type="EMBL" id="QDP97204.1"/>
    </source>
</evidence>
<dbReference type="Proteomes" id="UP000319263">
    <property type="component" value="Chromosome"/>
</dbReference>
<dbReference type="EMBL" id="CP041692">
    <property type="protein sequence ID" value="QDP97204.1"/>
    <property type="molecule type" value="Genomic_DNA"/>
</dbReference>
<keyword evidence="3" id="KW-1185">Reference proteome</keyword>
<evidence type="ECO:0000259" key="1">
    <source>
        <dbReference type="Pfam" id="PF00144"/>
    </source>
</evidence>
<feature type="domain" description="Beta-lactamase-related" evidence="1">
    <location>
        <begin position="5"/>
        <end position="361"/>
    </location>
</feature>
<dbReference type="SUPFAM" id="SSF56601">
    <property type="entry name" value="beta-lactamase/transpeptidase-like"/>
    <property type="match status" value="1"/>
</dbReference>
<dbReference type="InterPro" id="IPR050789">
    <property type="entry name" value="Diverse_Enzym_Activities"/>
</dbReference>
<dbReference type="KEGG" id="mik:FOE78_15850"/>
<sequence>MKRLQQLLDDACARGTVLGAVALVSRDGEPELAYAGEQTIGGAAMTPDTIFRIASITKPIVAAATMVLVERGVIDLDESVAWLLPELADPVVLRNLEGPTDDVMPAERAITVRDLLTFQAGHGFPQRFDLPIVQVLTEQLAEGPPQPQHHPAPDDWMRALSTVPLLHQPGAGWTYNTGADILGVLLSRATGESLIDVLSDAVLGPLRMTDTSFWTTDVDRLAGLYRRGDAGLELIDPPQGQWAAPPAFESGGGGLLSTVHDWHRFGRMILAGGDQGGRRVLSEESVKLITTAHVDGGPQHLFLDGQGWGFGGAVDLRTAHPWNVIGRYGWVGGTGTAGYVIGSTQTVVVWLSQVEMGGPDDTAAMSDVLTYAAR</sequence>
<proteinExistence type="predicted"/>
<dbReference type="AlphaFoldDB" id="A0A516Q192"/>
<reference evidence="2 3" key="1">
    <citation type="submission" date="2019-07" db="EMBL/GenBank/DDBJ databases">
        <title>Microlunatus dokdonensis sp. nov. isolated from the rhizospheric soil of the wild plant Elymus tsukushiensis.</title>
        <authorList>
            <person name="Ghim S.-Y."/>
            <person name="Hwang Y.-J."/>
            <person name="Son J.-S."/>
            <person name="Shin J.-H."/>
        </authorList>
    </citation>
    <scope>NUCLEOTIDE SEQUENCE [LARGE SCALE GENOMIC DNA]</scope>
    <source>
        <strain evidence="2 3">KUDC0627</strain>
    </source>
</reference>
<dbReference type="PANTHER" id="PTHR43283">
    <property type="entry name" value="BETA-LACTAMASE-RELATED"/>
    <property type="match status" value="1"/>
</dbReference>
<dbReference type="PANTHER" id="PTHR43283:SF3">
    <property type="entry name" value="BETA-LACTAMASE FAMILY PROTEIN (AFU_ORTHOLOGUE AFUA_5G07500)"/>
    <property type="match status" value="1"/>
</dbReference>
<dbReference type="OrthoDB" id="4281716at2"/>
<gene>
    <name evidence="2" type="ORF">FOE78_15850</name>
</gene>
<dbReference type="InterPro" id="IPR001466">
    <property type="entry name" value="Beta-lactam-related"/>
</dbReference>
<dbReference type="RefSeq" id="WP_143987165.1">
    <property type="nucleotide sequence ID" value="NZ_CP041692.1"/>
</dbReference>
<dbReference type="Gene3D" id="3.40.710.10">
    <property type="entry name" value="DD-peptidase/beta-lactamase superfamily"/>
    <property type="match status" value="1"/>
</dbReference>
<evidence type="ECO:0000313" key="3">
    <source>
        <dbReference type="Proteomes" id="UP000319263"/>
    </source>
</evidence>
<organism evidence="2 3">
    <name type="scientific">Microlunatus elymi</name>
    <dbReference type="NCBI Taxonomy" id="2596828"/>
    <lineage>
        <taxon>Bacteria</taxon>
        <taxon>Bacillati</taxon>
        <taxon>Actinomycetota</taxon>
        <taxon>Actinomycetes</taxon>
        <taxon>Propionibacteriales</taxon>
        <taxon>Propionibacteriaceae</taxon>
        <taxon>Microlunatus</taxon>
    </lineage>
</organism>
<accession>A0A516Q192</accession>